<gene>
    <name evidence="1" type="ORF">QBC42DRAFT_260199</name>
</gene>
<name>A0AAV9I0L7_9PEZI</name>
<comment type="caution">
    <text evidence="1">The sequence shown here is derived from an EMBL/GenBank/DDBJ whole genome shotgun (WGS) entry which is preliminary data.</text>
</comment>
<keyword evidence="2" id="KW-1185">Reference proteome</keyword>
<organism evidence="1 2">
    <name type="scientific">Cladorrhinum samala</name>
    <dbReference type="NCBI Taxonomy" id="585594"/>
    <lineage>
        <taxon>Eukaryota</taxon>
        <taxon>Fungi</taxon>
        <taxon>Dikarya</taxon>
        <taxon>Ascomycota</taxon>
        <taxon>Pezizomycotina</taxon>
        <taxon>Sordariomycetes</taxon>
        <taxon>Sordariomycetidae</taxon>
        <taxon>Sordariales</taxon>
        <taxon>Podosporaceae</taxon>
        <taxon>Cladorrhinum</taxon>
    </lineage>
</organism>
<reference evidence="1" key="1">
    <citation type="journal article" date="2023" name="Mol. Phylogenet. Evol.">
        <title>Genome-scale phylogeny and comparative genomics of the fungal order Sordariales.</title>
        <authorList>
            <person name="Hensen N."/>
            <person name="Bonometti L."/>
            <person name="Westerberg I."/>
            <person name="Brannstrom I.O."/>
            <person name="Guillou S."/>
            <person name="Cros-Aarteil S."/>
            <person name="Calhoun S."/>
            <person name="Haridas S."/>
            <person name="Kuo A."/>
            <person name="Mondo S."/>
            <person name="Pangilinan J."/>
            <person name="Riley R."/>
            <person name="LaButti K."/>
            <person name="Andreopoulos B."/>
            <person name="Lipzen A."/>
            <person name="Chen C."/>
            <person name="Yan M."/>
            <person name="Daum C."/>
            <person name="Ng V."/>
            <person name="Clum A."/>
            <person name="Steindorff A."/>
            <person name="Ohm R.A."/>
            <person name="Martin F."/>
            <person name="Silar P."/>
            <person name="Natvig D.O."/>
            <person name="Lalanne C."/>
            <person name="Gautier V."/>
            <person name="Ament-Velasquez S.L."/>
            <person name="Kruys A."/>
            <person name="Hutchinson M.I."/>
            <person name="Powell A.J."/>
            <person name="Barry K."/>
            <person name="Miller A.N."/>
            <person name="Grigoriev I.V."/>
            <person name="Debuchy R."/>
            <person name="Gladieux P."/>
            <person name="Hiltunen Thoren M."/>
            <person name="Johannesson H."/>
        </authorList>
    </citation>
    <scope>NUCLEOTIDE SEQUENCE</scope>
    <source>
        <strain evidence="1">PSN324</strain>
    </source>
</reference>
<evidence type="ECO:0000313" key="1">
    <source>
        <dbReference type="EMBL" id="KAK4465959.1"/>
    </source>
</evidence>
<sequence>MAPEPELPPDHEVLTQRVSDFRNQMINQRVLRLDVRPCHTLEGQRQRYAVIDTMNPDGSSPYFSYWINRHPPDDDTLKLCLALWLLVNEDKNHVLLFNQADALTKFVVWLTKMYAGQLDLRPRLQVQLEIYGDEGAHPLSMLPPGKLLSEEDLAPHCGAGCIISKWMESLGSIDLDAILTIYLHFQRPYMNYIMIRWATKPLREKQLSGRVQLLLDEDTYRELIPEYEFHCRMMAVVILEPAGTYTFSAADGFTPPTMEGIRRLGRAGAHYPGRFTTSTEVGNVNDDAESEMQPRCLKFTMPV</sequence>
<dbReference type="EMBL" id="MU864935">
    <property type="protein sequence ID" value="KAK4465959.1"/>
    <property type="molecule type" value="Genomic_DNA"/>
</dbReference>
<proteinExistence type="predicted"/>
<dbReference type="AlphaFoldDB" id="A0AAV9I0L7"/>
<protein>
    <submittedName>
        <fullName evidence="1">Uncharacterized protein</fullName>
    </submittedName>
</protein>
<accession>A0AAV9I0L7</accession>
<evidence type="ECO:0000313" key="2">
    <source>
        <dbReference type="Proteomes" id="UP001321749"/>
    </source>
</evidence>
<dbReference type="Proteomes" id="UP001321749">
    <property type="component" value="Unassembled WGS sequence"/>
</dbReference>
<reference evidence="1" key="2">
    <citation type="submission" date="2023-06" db="EMBL/GenBank/DDBJ databases">
        <authorList>
            <consortium name="Lawrence Berkeley National Laboratory"/>
            <person name="Mondo S.J."/>
            <person name="Hensen N."/>
            <person name="Bonometti L."/>
            <person name="Westerberg I."/>
            <person name="Brannstrom I.O."/>
            <person name="Guillou S."/>
            <person name="Cros-Aarteil S."/>
            <person name="Calhoun S."/>
            <person name="Haridas S."/>
            <person name="Kuo A."/>
            <person name="Pangilinan J."/>
            <person name="Riley R."/>
            <person name="Labutti K."/>
            <person name="Andreopoulos B."/>
            <person name="Lipzen A."/>
            <person name="Chen C."/>
            <person name="Yanf M."/>
            <person name="Daum C."/>
            <person name="Ng V."/>
            <person name="Clum A."/>
            <person name="Steindorff A."/>
            <person name="Ohm R."/>
            <person name="Martin F."/>
            <person name="Silar P."/>
            <person name="Natvig D."/>
            <person name="Lalanne C."/>
            <person name="Gautier V."/>
            <person name="Ament-Velasquez S.L."/>
            <person name="Kruys A."/>
            <person name="Hutchinson M.I."/>
            <person name="Powell A.J."/>
            <person name="Barry K."/>
            <person name="Miller A.N."/>
            <person name="Grigoriev I.V."/>
            <person name="Debuchy R."/>
            <person name="Gladieux P."/>
            <person name="Thoren M.H."/>
            <person name="Johannesson H."/>
        </authorList>
    </citation>
    <scope>NUCLEOTIDE SEQUENCE</scope>
    <source>
        <strain evidence="1">PSN324</strain>
    </source>
</reference>